<dbReference type="STRING" id="227377.CBU_0398"/>
<dbReference type="PATRIC" id="fig|227377.7.peg.392"/>
<dbReference type="HOGENOM" id="CLU_1479721_0_0_6"/>
<dbReference type="RefSeq" id="WP_010957551.1">
    <property type="nucleotide sequence ID" value="NC_002971.4"/>
</dbReference>
<dbReference type="EMBL" id="AE016828">
    <property type="protein sequence ID" value="AAO89951.1"/>
    <property type="molecule type" value="Genomic_DNA"/>
</dbReference>
<proteinExistence type="predicted"/>
<gene>
    <name evidence="1" type="ordered locus">CBU_0398</name>
</gene>
<evidence type="ECO:0000313" key="1">
    <source>
        <dbReference type="EMBL" id="AAO89951.1"/>
    </source>
</evidence>
<dbReference type="GeneID" id="1208281"/>
<reference evidence="1 2" key="1">
    <citation type="journal article" date="2003" name="Proc. Natl. Acad. Sci. U.S.A.">
        <title>Complete genome sequence of the Q-fever pathogen, Coxiella burnetii.</title>
        <authorList>
            <person name="Seshadri R."/>
            <person name="Paulsen I.T."/>
            <person name="Eisen J.A."/>
            <person name="Read T.D."/>
            <person name="Nelson K.E."/>
            <person name="Nelson W.C."/>
            <person name="Ward N.L."/>
            <person name="Tettelin H."/>
            <person name="Davidsen T.M."/>
            <person name="Beanan M.J."/>
            <person name="Deboy R.T."/>
            <person name="Daugherty S.C."/>
            <person name="Brinkac L.M."/>
            <person name="Madupu R."/>
            <person name="Dodson R.J."/>
            <person name="Khouri H.M."/>
            <person name="Lee K.H."/>
            <person name="Carty H.A."/>
            <person name="Scanlan D."/>
            <person name="Heinzen R.A."/>
            <person name="Thompson H.A."/>
            <person name="Samuel J.E."/>
            <person name="Fraser C.M."/>
            <person name="Heidelberg J.F."/>
        </authorList>
    </citation>
    <scope>NUCLEOTIDE SEQUENCE [LARGE SCALE GENOMIC DNA]</scope>
    <source>
        <strain evidence="2">RSA 493 / Nine Mile phase I</strain>
    </source>
</reference>
<name>Q83EC7_COXBU</name>
<organism evidence="1 2">
    <name type="scientific">Coxiella burnetii (strain RSA 493 / Nine Mile phase I)</name>
    <dbReference type="NCBI Taxonomy" id="227377"/>
    <lineage>
        <taxon>Bacteria</taxon>
        <taxon>Pseudomonadati</taxon>
        <taxon>Pseudomonadota</taxon>
        <taxon>Gammaproteobacteria</taxon>
        <taxon>Legionellales</taxon>
        <taxon>Coxiellaceae</taxon>
        <taxon>Coxiella</taxon>
    </lineage>
</organism>
<dbReference type="EnsemblBacteria" id="AAO89951">
    <property type="protein sequence ID" value="AAO89951"/>
    <property type="gene ID" value="CBU_0398"/>
</dbReference>
<keyword evidence="2" id="KW-1185">Reference proteome</keyword>
<accession>Q83EC7</accession>
<dbReference type="KEGG" id="cbu:CBU_0398"/>
<evidence type="ECO:0000313" key="2">
    <source>
        <dbReference type="Proteomes" id="UP000002671"/>
    </source>
</evidence>
<dbReference type="RefSeq" id="NP_819437.1">
    <property type="nucleotide sequence ID" value="NC_002971.4"/>
</dbReference>
<protein>
    <submittedName>
        <fullName evidence="1">Hypothetical membrane spanning protein</fullName>
    </submittedName>
</protein>
<dbReference type="Proteomes" id="UP000002671">
    <property type="component" value="Chromosome"/>
</dbReference>
<reference evidence="1 2" key="2">
    <citation type="journal article" date="2009" name="Infect. Immun.">
        <title>Comparative genomics reveal extensive transposon-mediated genomic plasticity and diversity among potential effector proteins within the genus Coxiella.</title>
        <authorList>
            <person name="Beare P.A."/>
            <person name="Unsworth N."/>
            <person name="Andoh M."/>
            <person name="Voth D.E."/>
            <person name="Omsland A."/>
            <person name="Gilk S.D."/>
            <person name="Williams K.P."/>
            <person name="Sobral B.W."/>
            <person name="Kupko J.J.III."/>
            <person name="Porcella S.F."/>
            <person name="Samuel J.E."/>
            <person name="Heinzen R.A."/>
        </authorList>
    </citation>
    <scope>NUCLEOTIDE SEQUENCE [LARGE SCALE GENOMIC DNA]</scope>
    <source>
        <strain evidence="2">RSA 493 / Nine Mile phase I</strain>
    </source>
</reference>
<sequence length="182" mass="20424">MNSIGLGTDTLIQIGVFGKIFTTMSFKDENPLLQKTMKTKYTLFFIILGLLTVNEISWAKPRANFAPQTISCSYSSQQLVCSGFDQQLLTASLEEGPPPQKEKTIYHFVKATAEDPSSPLLVYHYQDASQQSSISLIPLYDGVKPFARFRTWVYHSPPLYGAYYYTCTTGVAVECPYTNTPF</sequence>
<dbReference type="AlphaFoldDB" id="Q83EC7"/>